<reference evidence="4" key="2">
    <citation type="submission" date="2019-09" db="UniProtKB">
        <authorList>
            <consortium name="WormBaseParasite"/>
        </authorList>
    </citation>
    <scope>IDENTIFICATION</scope>
</reference>
<reference evidence="2 3" key="1">
    <citation type="submission" date="2018-11" db="EMBL/GenBank/DDBJ databases">
        <authorList>
            <consortium name="Pathogen Informatics"/>
        </authorList>
    </citation>
    <scope>NUCLEOTIDE SEQUENCE [LARGE SCALE GENOMIC DNA]</scope>
</reference>
<gene>
    <name evidence="2" type="ORF">HPBE_LOCUS8527</name>
</gene>
<dbReference type="AlphaFoldDB" id="A0A183FMC3"/>
<evidence type="ECO:0000313" key="4">
    <source>
        <dbReference type="WBParaSite" id="HPBE_0000852601-mRNA-1"/>
    </source>
</evidence>
<protein>
    <submittedName>
        <fullName evidence="2 4">Uncharacterized protein</fullName>
    </submittedName>
</protein>
<keyword evidence="3" id="KW-1185">Reference proteome</keyword>
<organism evidence="3 4">
    <name type="scientific">Heligmosomoides polygyrus</name>
    <name type="common">Parasitic roundworm</name>
    <dbReference type="NCBI Taxonomy" id="6339"/>
    <lineage>
        <taxon>Eukaryota</taxon>
        <taxon>Metazoa</taxon>
        <taxon>Ecdysozoa</taxon>
        <taxon>Nematoda</taxon>
        <taxon>Chromadorea</taxon>
        <taxon>Rhabditida</taxon>
        <taxon>Rhabditina</taxon>
        <taxon>Rhabditomorpha</taxon>
        <taxon>Strongyloidea</taxon>
        <taxon>Heligmosomidae</taxon>
        <taxon>Heligmosomoides</taxon>
    </lineage>
</organism>
<evidence type="ECO:0000256" key="1">
    <source>
        <dbReference type="SAM" id="MobiDB-lite"/>
    </source>
</evidence>
<sequence>MSSLAPGSAYGGTSGDLPRPTKRPKRPVTRTTCSRTSVEKAELMLSSTTGCRQLDCVGSRFTRPKAILLDGRPELRRARLVPRCRMRTASEGREVALPTRSLKEDPLKDVSLHDPSAVIRVKTCETMTSPSAPWQPRRVDSVVDCWLPNFTQRSGSG</sequence>
<accession>A0A183FMC3</accession>
<evidence type="ECO:0000313" key="3">
    <source>
        <dbReference type="Proteomes" id="UP000050761"/>
    </source>
</evidence>
<dbReference type="WBParaSite" id="HPBE_0000852601-mRNA-1">
    <property type="protein sequence ID" value="HPBE_0000852601-mRNA-1"/>
    <property type="gene ID" value="HPBE_0000852601"/>
</dbReference>
<accession>A0A3P7XQN7</accession>
<dbReference type="Proteomes" id="UP000050761">
    <property type="component" value="Unassembled WGS sequence"/>
</dbReference>
<dbReference type="EMBL" id="UZAH01026174">
    <property type="protein sequence ID" value="VDO76691.1"/>
    <property type="molecule type" value="Genomic_DNA"/>
</dbReference>
<name>A0A183FMC3_HELPZ</name>
<evidence type="ECO:0000313" key="2">
    <source>
        <dbReference type="EMBL" id="VDO76691.1"/>
    </source>
</evidence>
<feature type="region of interest" description="Disordered" evidence="1">
    <location>
        <begin position="1"/>
        <end position="34"/>
    </location>
</feature>
<proteinExistence type="predicted"/>